<accession>A0A963YWT0</accession>
<gene>
    <name evidence="2" type="ORF">ASILVAE211_24840</name>
</gene>
<evidence type="ECO:0000256" key="1">
    <source>
        <dbReference type="ARBA" id="ARBA00005260"/>
    </source>
</evidence>
<reference evidence="2" key="2">
    <citation type="submission" date="2021-01" db="EMBL/GenBank/DDBJ databases">
        <authorList>
            <person name="Mieszkin S."/>
            <person name="Pouder E."/>
            <person name="Alain K."/>
        </authorList>
    </citation>
    <scope>NUCLEOTIDE SEQUENCE</scope>
    <source>
        <strain evidence="2">HW T2.11</strain>
    </source>
</reference>
<dbReference type="GO" id="GO:0003677">
    <property type="term" value="F:DNA binding"/>
    <property type="evidence" value="ECO:0007669"/>
    <property type="project" value="InterPro"/>
</dbReference>
<reference evidence="2" key="1">
    <citation type="journal article" date="2021" name="Microorganisms">
        <title>Acidisoma silvae sp. nov. and Acidisomacellulosilytica sp. nov., Two Acidophilic Bacteria Isolated from Decaying Wood, Hydrolyzing Cellulose and Producing Poly-3-hydroxybutyrate.</title>
        <authorList>
            <person name="Mieszkin S."/>
            <person name="Pouder E."/>
            <person name="Uroz S."/>
            <person name="Simon-Colin C."/>
            <person name="Alain K."/>
        </authorList>
    </citation>
    <scope>NUCLEOTIDE SEQUENCE</scope>
    <source>
        <strain evidence="2">HW T2.11</strain>
    </source>
</reference>
<comment type="caution">
    <text evidence="2">The sequence shown here is derived from an EMBL/GenBank/DDBJ whole genome shotgun (WGS) entry which is preliminary data.</text>
</comment>
<dbReference type="InterPro" id="IPR003735">
    <property type="entry name" value="Metal_Tscrpt_repr"/>
</dbReference>
<dbReference type="InterPro" id="IPR038390">
    <property type="entry name" value="Metal_Tscrpt_repr_sf"/>
</dbReference>
<proteinExistence type="inferred from homology"/>
<dbReference type="RefSeq" id="WP_227324071.1">
    <property type="nucleotide sequence ID" value="NZ_JAESVB010000035.1"/>
</dbReference>
<dbReference type="Gene3D" id="1.20.58.1000">
    <property type="entry name" value="Metal-sensitive repressor, helix protomer"/>
    <property type="match status" value="1"/>
</dbReference>
<evidence type="ECO:0000313" key="3">
    <source>
        <dbReference type="Proteomes" id="UP000708298"/>
    </source>
</evidence>
<evidence type="ECO:0000313" key="2">
    <source>
        <dbReference type="EMBL" id="MCB8878426.1"/>
    </source>
</evidence>
<dbReference type="GO" id="GO:0046872">
    <property type="term" value="F:metal ion binding"/>
    <property type="evidence" value="ECO:0007669"/>
    <property type="project" value="InterPro"/>
</dbReference>
<dbReference type="PANTHER" id="PTHR33677">
    <property type="entry name" value="TRANSCRIPTIONAL REPRESSOR FRMR-RELATED"/>
    <property type="match status" value="1"/>
</dbReference>
<organism evidence="2 3">
    <name type="scientific">Acidisoma silvae</name>
    <dbReference type="NCBI Taxonomy" id="2802396"/>
    <lineage>
        <taxon>Bacteria</taxon>
        <taxon>Pseudomonadati</taxon>
        <taxon>Pseudomonadota</taxon>
        <taxon>Alphaproteobacteria</taxon>
        <taxon>Acetobacterales</taxon>
        <taxon>Acidocellaceae</taxon>
        <taxon>Acidisoma</taxon>
    </lineage>
</organism>
<dbReference type="PANTHER" id="PTHR33677:SF3">
    <property type="entry name" value="COPPER-SENSING TRANSCRIPTIONAL REPRESSOR RICR"/>
    <property type="match status" value="1"/>
</dbReference>
<dbReference type="AlphaFoldDB" id="A0A963YWT0"/>
<dbReference type="GO" id="GO:0045892">
    <property type="term" value="P:negative regulation of DNA-templated transcription"/>
    <property type="evidence" value="ECO:0007669"/>
    <property type="project" value="UniProtKB-ARBA"/>
</dbReference>
<sequence length="117" mass="12862">MTRSAEEKAPLAKRLNRIEGQVRGLRQMAEEDRYFLDGVQQASAITAAMRELTLLIISQHLTAGVDFAIRDGDSNAAIKDMMSVLRAAYAEARVSGRLDPVLTCKCTLKIAWLGITP</sequence>
<dbReference type="EMBL" id="JAESVB010000035">
    <property type="protein sequence ID" value="MCB8878426.1"/>
    <property type="molecule type" value="Genomic_DNA"/>
</dbReference>
<keyword evidence="3" id="KW-1185">Reference proteome</keyword>
<protein>
    <submittedName>
        <fullName evidence="2">Metal-sensing transcriptional repressor</fullName>
    </submittedName>
</protein>
<name>A0A963YWT0_9PROT</name>
<dbReference type="Pfam" id="PF02583">
    <property type="entry name" value="Trns_repr_metal"/>
    <property type="match status" value="1"/>
</dbReference>
<comment type="similarity">
    <text evidence="1">Belongs to the FrmR/RcnR family.</text>
</comment>
<dbReference type="Proteomes" id="UP000708298">
    <property type="component" value="Unassembled WGS sequence"/>
</dbReference>